<comment type="similarity">
    <text evidence="6">Belongs to the ABC-4 integral membrane protein family.</text>
</comment>
<accession>A0A6J4K2L7</accession>
<dbReference type="InterPro" id="IPR025857">
    <property type="entry name" value="MacB_PCD"/>
</dbReference>
<feature type="transmembrane region" description="Helical" evidence="7">
    <location>
        <begin position="271"/>
        <end position="295"/>
    </location>
</feature>
<evidence type="ECO:0000256" key="6">
    <source>
        <dbReference type="ARBA" id="ARBA00038076"/>
    </source>
</evidence>
<evidence type="ECO:0000256" key="4">
    <source>
        <dbReference type="ARBA" id="ARBA00022989"/>
    </source>
</evidence>
<dbReference type="EMBL" id="CADCTU010000079">
    <property type="protein sequence ID" value="CAA9293729.1"/>
    <property type="molecule type" value="Genomic_DNA"/>
</dbReference>
<organism evidence="10">
    <name type="scientific">uncultured Gemmatimonadaceae bacterium</name>
    <dbReference type="NCBI Taxonomy" id="246130"/>
    <lineage>
        <taxon>Bacteria</taxon>
        <taxon>Pseudomonadati</taxon>
        <taxon>Gemmatimonadota</taxon>
        <taxon>Gemmatimonadia</taxon>
        <taxon>Gemmatimonadales</taxon>
        <taxon>Gemmatimonadaceae</taxon>
        <taxon>environmental samples</taxon>
    </lineage>
</organism>
<feature type="transmembrane region" description="Helical" evidence="7">
    <location>
        <begin position="423"/>
        <end position="442"/>
    </location>
</feature>
<dbReference type="InterPro" id="IPR017800">
    <property type="entry name" value="ADOP"/>
</dbReference>
<evidence type="ECO:0000256" key="1">
    <source>
        <dbReference type="ARBA" id="ARBA00004651"/>
    </source>
</evidence>
<keyword evidence="3 7" id="KW-0812">Transmembrane</keyword>
<feature type="domain" description="ABC3 transporter permease C-terminal" evidence="8">
    <location>
        <begin position="690"/>
        <end position="803"/>
    </location>
</feature>
<dbReference type="GO" id="GO:0022857">
    <property type="term" value="F:transmembrane transporter activity"/>
    <property type="evidence" value="ECO:0007669"/>
    <property type="project" value="TreeGrafter"/>
</dbReference>
<dbReference type="AlphaFoldDB" id="A0A6J4K2L7"/>
<dbReference type="Pfam" id="PF12704">
    <property type="entry name" value="MacB_PCD"/>
    <property type="match status" value="2"/>
</dbReference>
<evidence type="ECO:0000259" key="9">
    <source>
        <dbReference type="Pfam" id="PF12704"/>
    </source>
</evidence>
<name>A0A6J4K2L7_9BACT</name>
<feature type="transmembrane region" description="Helical" evidence="7">
    <location>
        <begin position="327"/>
        <end position="351"/>
    </location>
</feature>
<dbReference type="PANTHER" id="PTHR30572:SF4">
    <property type="entry name" value="ABC TRANSPORTER PERMEASE YTRF"/>
    <property type="match status" value="1"/>
</dbReference>
<dbReference type="NCBIfam" id="TIGR03434">
    <property type="entry name" value="ADOP"/>
    <property type="match status" value="1"/>
</dbReference>
<feature type="domain" description="MacB-like periplasmic core" evidence="9">
    <location>
        <begin position="424"/>
        <end position="631"/>
    </location>
</feature>
<evidence type="ECO:0000256" key="5">
    <source>
        <dbReference type="ARBA" id="ARBA00023136"/>
    </source>
</evidence>
<protein>
    <recommendedName>
        <fullName evidence="11">ABC transporter permease</fullName>
    </recommendedName>
</protein>
<evidence type="ECO:0008006" key="11">
    <source>
        <dbReference type="Google" id="ProtNLM"/>
    </source>
</evidence>
<keyword evidence="5 7" id="KW-0472">Membrane</keyword>
<dbReference type="GO" id="GO:0005886">
    <property type="term" value="C:plasma membrane"/>
    <property type="evidence" value="ECO:0007669"/>
    <property type="project" value="UniProtKB-SubCell"/>
</dbReference>
<evidence type="ECO:0000256" key="2">
    <source>
        <dbReference type="ARBA" id="ARBA00022475"/>
    </source>
</evidence>
<keyword evidence="2" id="KW-1003">Cell membrane</keyword>
<feature type="domain" description="MacB-like periplasmic core" evidence="9">
    <location>
        <begin position="19"/>
        <end position="236"/>
    </location>
</feature>
<keyword evidence="4 7" id="KW-1133">Transmembrane helix</keyword>
<evidence type="ECO:0000259" key="8">
    <source>
        <dbReference type="Pfam" id="PF02687"/>
    </source>
</evidence>
<comment type="subcellular location">
    <subcellularLocation>
        <location evidence="1">Cell membrane</location>
        <topology evidence="1">Multi-pass membrane protein</topology>
    </subcellularLocation>
</comment>
<feature type="transmembrane region" description="Helical" evidence="7">
    <location>
        <begin position="371"/>
        <end position="392"/>
    </location>
</feature>
<feature type="transmembrane region" description="Helical" evidence="7">
    <location>
        <begin position="742"/>
        <end position="762"/>
    </location>
</feature>
<feature type="transmembrane region" description="Helical" evidence="7">
    <location>
        <begin position="20"/>
        <end position="44"/>
    </location>
</feature>
<evidence type="ECO:0000256" key="3">
    <source>
        <dbReference type="ARBA" id="ARBA00022692"/>
    </source>
</evidence>
<evidence type="ECO:0000256" key="7">
    <source>
        <dbReference type="SAM" id="Phobius"/>
    </source>
</evidence>
<dbReference type="PANTHER" id="PTHR30572">
    <property type="entry name" value="MEMBRANE COMPONENT OF TRANSPORTER-RELATED"/>
    <property type="match status" value="1"/>
</dbReference>
<dbReference type="Pfam" id="PF02687">
    <property type="entry name" value="FtsX"/>
    <property type="match status" value="2"/>
</dbReference>
<sequence>MLADLRYALRALRKSPGFTLVAALTLALGIGANSAIFSVVYGVLLRPLPYRDADRLVTVNHLYPSLKGLEAGVSAPGFVDYRDRSRVFAGVAVQAGWQPSLTGRGDPERLTGSRVSGQFFSTLGVGAALGRTLRPDEDQPGRENVVVLSDGFWRRRFGGDRAAIGQTLTLDGVPHEVVGVMPPTFRDFFARPAELWRPIALTAEQTTGGRTNEWLTLTARLRPGVTVDRAQAEMRTLAEQLKRQYPEAFPADWSLAVASLRDKGTGGVRPALLVLFGAVGLVLLIACANVANLLLARAAGRAREVAVRTALGAQRGRIVRQLLTESVVLALGGGALGLLLAQFGVQALGAFSQAAAGAAGPAEPVGLDAPVLLFALALSVGTGLLFGLAPALQAAGGGLQQSLREGGRGAAGDRAAQTVRRGLIVAEVALALMLLAGAGLLVKSFARLLGVDPGFDPRNVLTATVALPAAGYASDTQRVAFFDELLPRIAAIPGVQAVGASSGLPLTGSGWTQSFDAEGYQPPAGQPSPWGEFKVITPGYPQVMRVPLVRGRGFTEQDGPGAPAVALVDEELVRRYWPGQDPIGKRLDFGTTASGRRRLLEVVGVLRHVRQQGLDDDARVQVYVPHKQRGLDRMSLVIRTAGDPLQVVPLVRAAVQQVDRDQPIADVRTMDALLAESVGQRRLSTVLLALFAGVALALACIGLYGVTAYAVTQRTREIGVRMALGAAGSQVVGAFVRDGLRLTALGLALGLAGAVAGGRLIASQLYEVEPTDPVTLGATAATLAVVAALASYLPARRATRVDPIAALRAE</sequence>
<evidence type="ECO:0000313" key="10">
    <source>
        <dbReference type="EMBL" id="CAA9293729.1"/>
    </source>
</evidence>
<feature type="domain" description="ABC3 transporter permease C-terminal" evidence="8">
    <location>
        <begin position="278"/>
        <end position="395"/>
    </location>
</feature>
<gene>
    <name evidence="10" type="ORF">AVDCRST_MAG11-317</name>
</gene>
<reference evidence="10" key="1">
    <citation type="submission" date="2020-02" db="EMBL/GenBank/DDBJ databases">
        <authorList>
            <person name="Meier V. D."/>
        </authorList>
    </citation>
    <scope>NUCLEOTIDE SEQUENCE</scope>
    <source>
        <strain evidence="10">AVDCRST_MAG11</strain>
    </source>
</reference>
<dbReference type="InterPro" id="IPR050250">
    <property type="entry name" value="Macrolide_Exporter_MacB"/>
</dbReference>
<proteinExistence type="inferred from homology"/>
<feature type="transmembrane region" description="Helical" evidence="7">
    <location>
        <begin position="686"/>
        <end position="706"/>
    </location>
</feature>
<feature type="transmembrane region" description="Helical" evidence="7">
    <location>
        <begin position="774"/>
        <end position="793"/>
    </location>
</feature>
<dbReference type="InterPro" id="IPR003838">
    <property type="entry name" value="ABC3_permease_C"/>
</dbReference>